<reference evidence="1 2" key="1">
    <citation type="submission" date="2024-06" db="EMBL/GenBank/DDBJ databases">
        <title>Complete genome of Phlyctema vagabunda strain 19-DSS-EL-015.</title>
        <authorList>
            <person name="Fiorenzani C."/>
        </authorList>
    </citation>
    <scope>NUCLEOTIDE SEQUENCE [LARGE SCALE GENOMIC DNA]</scope>
    <source>
        <strain evidence="1 2">19-DSS-EL-015</strain>
    </source>
</reference>
<proteinExistence type="predicted"/>
<sequence length="43" mass="5334">MHALSYELTTHFFLCWVEGQHFSHFLRFFIFWEILHSVSLYVN</sequence>
<gene>
    <name evidence="1" type="ORF">PVAG01_03495</name>
</gene>
<organism evidence="1 2">
    <name type="scientific">Phlyctema vagabunda</name>
    <dbReference type="NCBI Taxonomy" id="108571"/>
    <lineage>
        <taxon>Eukaryota</taxon>
        <taxon>Fungi</taxon>
        <taxon>Dikarya</taxon>
        <taxon>Ascomycota</taxon>
        <taxon>Pezizomycotina</taxon>
        <taxon>Leotiomycetes</taxon>
        <taxon>Helotiales</taxon>
        <taxon>Dermateaceae</taxon>
        <taxon>Phlyctema</taxon>
    </lineage>
</organism>
<protein>
    <submittedName>
        <fullName evidence="1">Uncharacterized protein</fullName>
    </submittedName>
</protein>
<name>A0ABR4PLN6_9HELO</name>
<dbReference type="EMBL" id="JBFCZG010000003">
    <property type="protein sequence ID" value="KAL3424214.1"/>
    <property type="molecule type" value="Genomic_DNA"/>
</dbReference>
<accession>A0ABR4PLN6</accession>
<evidence type="ECO:0000313" key="1">
    <source>
        <dbReference type="EMBL" id="KAL3424214.1"/>
    </source>
</evidence>
<keyword evidence="2" id="KW-1185">Reference proteome</keyword>
<dbReference type="Proteomes" id="UP001629113">
    <property type="component" value="Unassembled WGS sequence"/>
</dbReference>
<evidence type="ECO:0000313" key="2">
    <source>
        <dbReference type="Proteomes" id="UP001629113"/>
    </source>
</evidence>
<comment type="caution">
    <text evidence="1">The sequence shown here is derived from an EMBL/GenBank/DDBJ whole genome shotgun (WGS) entry which is preliminary data.</text>
</comment>